<sequence>MLVQVENNLCPAKRFLHTFSLLMDSKMLGKQFLVKLMTVPQGWTNQLLEVCQVLSMQRTAQTPISHVSAECEKKEGRLFGVKNQAVAERDNSLECHKRNITFGDKDAHLQQFSTFHQRNAKRRKLGQSLTDGVIVKDGKYECQFCHKTFMERRRYYGHIGAHIRYEGLSVDASPYDTAARTNNDSSYLAVIPLASSKMNILANKHETTKSVHSQKHFGSPQCISEADTNGANHDPKLPEIPEAISSGFKVEIEHNNSAGAFGIISHASNENKIECSPKEDAFGITEAAFSENKIEYDPKEGGAEIAKVMSNSISVDRQIEDDDITRDQCQGSTKAEDFRSGLNDASQSCSPVITQEPSRIESVQNQINDCEMTGDTSGIIEDNSVQDGKHNVCLDARSPTLVEDATTSKIIGKAGLSSSKSKNVNDDNSDHTIGAYKSEKLADPRNSTSIEIAEEITSKEKIVPAQFNCDITDYKSDVMETTDAMNIQSNTCMDALTLAPSLINVDSTSYNTVDPSPCSMASMIDDCNGHQKVCEGHLFLSPSGNGPSYGVEAYSTDIFTSKAEEQVGWDTSNAEKGNTGSDQTLTNKDIGIASTTSNELSTSYIFTNIASEPTSGIETNAECMFSGDLNESLLEGIDTVDNELQDYFRDSSIRNEEAAGDIMGSCHGRQALQFTVADQASSWVQSSDSLPILDMIPDQGQDELRGTLPRNERANISGFEELRLGSIEPSDFVIFTDQASEPSEVATRSSMELFPDDQLDWGMSLTKMVNASVSTTVCVWCSREFSLEGIEPEPQSESLGYMCPDCKAKISGQLGLLNNGFS</sequence>
<dbReference type="PANTHER" id="PTHR37701:SF17">
    <property type="entry name" value="METHYL BINDING DOMAIN117"/>
    <property type="match status" value="1"/>
</dbReference>
<keyword evidence="5" id="KW-1185">Reference proteome</keyword>
<dbReference type="PROSITE" id="PS50157">
    <property type="entry name" value="ZINC_FINGER_C2H2_2"/>
    <property type="match status" value="1"/>
</dbReference>
<organism evidence="4 5">
    <name type="scientific">Asparagus officinalis</name>
    <name type="common">Garden asparagus</name>
    <dbReference type="NCBI Taxonomy" id="4686"/>
    <lineage>
        <taxon>Eukaryota</taxon>
        <taxon>Viridiplantae</taxon>
        <taxon>Streptophyta</taxon>
        <taxon>Embryophyta</taxon>
        <taxon>Tracheophyta</taxon>
        <taxon>Spermatophyta</taxon>
        <taxon>Magnoliopsida</taxon>
        <taxon>Liliopsida</taxon>
        <taxon>Asparagales</taxon>
        <taxon>Asparagaceae</taxon>
        <taxon>Asparagoideae</taxon>
        <taxon>Asparagus</taxon>
    </lineage>
</organism>
<gene>
    <name evidence="4" type="ORF">A4U43_C03F2530</name>
</gene>
<dbReference type="PROSITE" id="PS00028">
    <property type="entry name" value="ZINC_FINGER_C2H2_1"/>
    <property type="match status" value="1"/>
</dbReference>
<feature type="compositionally biased region" description="Polar residues" evidence="2">
    <location>
        <begin position="343"/>
        <end position="354"/>
    </location>
</feature>
<evidence type="ECO:0000256" key="1">
    <source>
        <dbReference type="PROSITE-ProRule" id="PRU00042"/>
    </source>
</evidence>
<accession>A0A5P1F6R5</accession>
<keyword evidence="1" id="KW-0863">Zinc-finger</keyword>
<evidence type="ECO:0000256" key="2">
    <source>
        <dbReference type="SAM" id="MobiDB-lite"/>
    </source>
</evidence>
<dbReference type="Proteomes" id="UP000243459">
    <property type="component" value="Chromosome 3"/>
</dbReference>
<dbReference type="Gramene" id="ONK74076">
    <property type="protein sequence ID" value="ONK74076"/>
    <property type="gene ID" value="A4U43_C03F2530"/>
</dbReference>
<evidence type="ECO:0000313" key="5">
    <source>
        <dbReference type="Proteomes" id="UP000243459"/>
    </source>
</evidence>
<feature type="domain" description="C2H2-type" evidence="3">
    <location>
        <begin position="140"/>
        <end position="167"/>
    </location>
</feature>
<name>A0A5P1F6R5_ASPOF</name>
<dbReference type="InterPro" id="IPR037472">
    <property type="entry name" value="MBD8"/>
</dbReference>
<dbReference type="PANTHER" id="PTHR37701">
    <property type="entry name" value="METHYL-CPG-BINDING DOMAIN-CONTAINING PROTEIN 8"/>
    <property type="match status" value="1"/>
</dbReference>
<reference evidence="5" key="1">
    <citation type="journal article" date="2017" name="Nat. Commun.">
        <title>The asparagus genome sheds light on the origin and evolution of a young Y chromosome.</title>
        <authorList>
            <person name="Harkess A."/>
            <person name="Zhou J."/>
            <person name="Xu C."/>
            <person name="Bowers J.E."/>
            <person name="Van der Hulst R."/>
            <person name="Ayyampalayam S."/>
            <person name="Mercati F."/>
            <person name="Riccardi P."/>
            <person name="McKain M.R."/>
            <person name="Kakrana A."/>
            <person name="Tang H."/>
            <person name="Ray J."/>
            <person name="Groenendijk J."/>
            <person name="Arikit S."/>
            <person name="Mathioni S.M."/>
            <person name="Nakano M."/>
            <person name="Shan H."/>
            <person name="Telgmann-Rauber A."/>
            <person name="Kanno A."/>
            <person name="Yue Z."/>
            <person name="Chen H."/>
            <person name="Li W."/>
            <person name="Chen Y."/>
            <person name="Xu X."/>
            <person name="Zhang Y."/>
            <person name="Luo S."/>
            <person name="Chen H."/>
            <person name="Gao J."/>
            <person name="Mao Z."/>
            <person name="Pires J.C."/>
            <person name="Luo M."/>
            <person name="Kudrna D."/>
            <person name="Wing R.A."/>
            <person name="Meyers B.C."/>
            <person name="Yi K."/>
            <person name="Kong H."/>
            <person name="Lavrijsen P."/>
            <person name="Sunseri F."/>
            <person name="Falavigna A."/>
            <person name="Ye Y."/>
            <person name="Leebens-Mack J.H."/>
            <person name="Chen G."/>
        </authorList>
    </citation>
    <scope>NUCLEOTIDE SEQUENCE [LARGE SCALE GENOMIC DNA]</scope>
    <source>
        <strain evidence="5">cv. DH0086</strain>
    </source>
</reference>
<dbReference type="AlphaFoldDB" id="A0A5P1F6R5"/>
<keyword evidence="1" id="KW-0479">Metal-binding</keyword>
<evidence type="ECO:0000313" key="4">
    <source>
        <dbReference type="EMBL" id="ONK74076.1"/>
    </source>
</evidence>
<dbReference type="EMBL" id="CM007383">
    <property type="protein sequence ID" value="ONK74076.1"/>
    <property type="molecule type" value="Genomic_DNA"/>
</dbReference>
<dbReference type="OMA" id="MERRRYY"/>
<evidence type="ECO:0000259" key="3">
    <source>
        <dbReference type="PROSITE" id="PS50157"/>
    </source>
</evidence>
<feature type="region of interest" description="Disordered" evidence="2">
    <location>
        <begin position="331"/>
        <end position="354"/>
    </location>
</feature>
<dbReference type="GO" id="GO:0008270">
    <property type="term" value="F:zinc ion binding"/>
    <property type="evidence" value="ECO:0007669"/>
    <property type="project" value="UniProtKB-KW"/>
</dbReference>
<keyword evidence="1" id="KW-0862">Zinc</keyword>
<protein>
    <recommendedName>
        <fullName evidence="3">C2H2-type domain-containing protein</fullName>
    </recommendedName>
</protein>
<proteinExistence type="predicted"/>
<dbReference type="InterPro" id="IPR013087">
    <property type="entry name" value="Znf_C2H2_type"/>
</dbReference>